<dbReference type="Pfam" id="PF04749">
    <property type="entry name" value="PLAC8"/>
    <property type="match status" value="1"/>
</dbReference>
<evidence type="ECO:0000313" key="1">
    <source>
        <dbReference type="EMBL" id="KAL1551527.1"/>
    </source>
</evidence>
<dbReference type="AlphaFoldDB" id="A0ABD1H529"/>
<accession>A0ABD1H529</accession>
<dbReference type="NCBIfam" id="TIGR01571">
    <property type="entry name" value="A_thal_Cys_rich"/>
    <property type="match status" value="1"/>
</dbReference>
<dbReference type="InterPro" id="IPR006461">
    <property type="entry name" value="PLAC_motif_containing"/>
</dbReference>
<sequence>MGRVETAEEVESPVKGVAVGSYPQHHHPPHPQPVGRPWNTGLFDCHLDQTNAVMTALLPCVTFGQIAEVLDEGEMTCPLGSFIYMLMMPAVCTQWIMGSKYRGKLRNKYGLVEAPYSDVVSHFFCPCCALCQESRELKSRGLDPTLGWNGIVAQQQQYGNEPPPAQAMSK</sequence>
<name>A0ABD1H529_SALDI</name>
<comment type="caution">
    <text evidence="1">The sequence shown here is derived from an EMBL/GenBank/DDBJ whole genome shotgun (WGS) entry which is preliminary data.</text>
</comment>
<dbReference type="Proteomes" id="UP001567538">
    <property type="component" value="Unassembled WGS sequence"/>
</dbReference>
<dbReference type="EMBL" id="JBEAFC010000007">
    <property type="protein sequence ID" value="KAL1551527.1"/>
    <property type="molecule type" value="Genomic_DNA"/>
</dbReference>
<organism evidence="1 2">
    <name type="scientific">Salvia divinorum</name>
    <name type="common">Maria pastora</name>
    <name type="synonym">Diviner's sage</name>
    <dbReference type="NCBI Taxonomy" id="28513"/>
    <lineage>
        <taxon>Eukaryota</taxon>
        <taxon>Viridiplantae</taxon>
        <taxon>Streptophyta</taxon>
        <taxon>Embryophyta</taxon>
        <taxon>Tracheophyta</taxon>
        <taxon>Spermatophyta</taxon>
        <taxon>Magnoliopsida</taxon>
        <taxon>eudicotyledons</taxon>
        <taxon>Gunneridae</taxon>
        <taxon>Pentapetalae</taxon>
        <taxon>asterids</taxon>
        <taxon>lamiids</taxon>
        <taxon>Lamiales</taxon>
        <taxon>Lamiaceae</taxon>
        <taxon>Nepetoideae</taxon>
        <taxon>Mentheae</taxon>
        <taxon>Salviinae</taxon>
        <taxon>Salvia</taxon>
        <taxon>Salvia subgen. Calosphace</taxon>
    </lineage>
</organism>
<proteinExistence type="predicted"/>
<protein>
    <submittedName>
        <fullName evidence="1">Protein PLANT CADMIUM RESISTANCE 8</fullName>
    </submittedName>
</protein>
<keyword evidence="2" id="KW-1185">Reference proteome</keyword>
<gene>
    <name evidence="1" type="primary">PCR8</name>
    <name evidence="1" type="ORF">AAHA92_19359</name>
</gene>
<dbReference type="PANTHER" id="PTHR15907">
    <property type="entry name" value="DUF614 FAMILY PROTEIN-RELATED"/>
    <property type="match status" value="1"/>
</dbReference>
<reference evidence="1 2" key="1">
    <citation type="submission" date="2024-06" db="EMBL/GenBank/DDBJ databases">
        <title>A chromosome level genome sequence of Diviner's sage (Salvia divinorum).</title>
        <authorList>
            <person name="Ford S.A."/>
            <person name="Ro D.-K."/>
            <person name="Ness R.W."/>
            <person name="Phillips M.A."/>
        </authorList>
    </citation>
    <scope>NUCLEOTIDE SEQUENCE [LARGE SCALE GENOMIC DNA]</scope>
    <source>
        <strain evidence="1">SAF-2024a</strain>
        <tissue evidence="1">Leaf</tissue>
    </source>
</reference>
<evidence type="ECO:0000313" key="2">
    <source>
        <dbReference type="Proteomes" id="UP001567538"/>
    </source>
</evidence>